<organism evidence="2 3">
    <name type="scientific">Trichoplax adhaerens</name>
    <name type="common">Trichoplax reptans</name>
    <dbReference type="NCBI Taxonomy" id="10228"/>
    <lineage>
        <taxon>Eukaryota</taxon>
        <taxon>Metazoa</taxon>
        <taxon>Placozoa</taxon>
        <taxon>Uniplacotomia</taxon>
        <taxon>Trichoplacea</taxon>
        <taxon>Trichoplacidae</taxon>
        <taxon>Trichoplax</taxon>
    </lineage>
</organism>
<dbReference type="SUPFAM" id="SSF50729">
    <property type="entry name" value="PH domain-like"/>
    <property type="match status" value="1"/>
</dbReference>
<dbReference type="RefSeq" id="XP_002112969.1">
    <property type="nucleotide sequence ID" value="XM_002112933.1"/>
</dbReference>
<evidence type="ECO:0000313" key="3">
    <source>
        <dbReference type="Proteomes" id="UP000009022"/>
    </source>
</evidence>
<name>B3RYP6_TRIAD</name>
<feature type="compositionally biased region" description="Basic and acidic residues" evidence="1">
    <location>
        <begin position="127"/>
        <end position="146"/>
    </location>
</feature>
<feature type="compositionally biased region" description="Polar residues" evidence="1">
    <location>
        <begin position="107"/>
        <end position="118"/>
    </location>
</feature>
<dbReference type="InParanoid" id="B3RYP6"/>
<dbReference type="InterPro" id="IPR011993">
    <property type="entry name" value="PH-like_dom_sf"/>
</dbReference>
<dbReference type="AlphaFoldDB" id="B3RYP6"/>
<sequence length="146" mass="16860">MLPIRNYVVHDYNFLRNGSNLSKQWCRCWFRLLDTNLYIYKKNEIELLEKISLIDYIVLPSGVKRQWMAVLNQAVTDNNYAINDDTKELDIPIEDADHESDSAGSHDANSSDESTELTIKTPIALVSKEDNPSENKLDSNIKEFTY</sequence>
<dbReference type="Gene3D" id="2.30.29.30">
    <property type="entry name" value="Pleckstrin-homology domain (PH domain)/Phosphotyrosine-binding domain (PTB)"/>
    <property type="match status" value="1"/>
</dbReference>
<dbReference type="CTD" id="6753734"/>
<proteinExistence type="predicted"/>
<keyword evidence="3" id="KW-1185">Reference proteome</keyword>
<accession>B3RYP6</accession>
<protein>
    <recommendedName>
        <fullName evidence="4">PH domain-containing protein</fullName>
    </recommendedName>
</protein>
<dbReference type="HOGENOM" id="CLU_1779813_0_0_1"/>
<evidence type="ECO:0008006" key="4">
    <source>
        <dbReference type="Google" id="ProtNLM"/>
    </source>
</evidence>
<dbReference type="GeneID" id="6753734"/>
<evidence type="ECO:0000256" key="1">
    <source>
        <dbReference type="SAM" id="MobiDB-lite"/>
    </source>
</evidence>
<dbReference type="EMBL" id="DS985245">
    <property type="protein sequence ID" value="EDV25079.1"/>
    <property type="molecule type" value="Genomic_DNA"/>
</dbReference>
<dbReference type="KEGG" id="tad:TRIADDRAFT_56631"/>
<evidence type="ECO:0000313" key="2">
    <source>
        <dbReference type="EMBL" id="EDV25079.1"/>
    </source>
</evidence>
<feature type="region of interest" description="Disordered" evidence="1">
    <location>
        <begin position="91"/>
        <end position="146"/>
    </location>
</feature>
<dbReference type="Proteomes" id="UP000009022">
    <property type="component" value="Unassembled WGS sequence"/>
</dbReference>
<reference evidence="2 3" key="1">
    <citation type="journal article" date="2008" name="Nature">
        <title>The Trichoplax genome and the nature of placozoans.</title>
        <authorList>
            <person name="Srivastava M."/>
            <person name="Begovic E."/>
            <person name="Chapman J."/>
            <person name="Putnam N.H."/>
            <person name="Hellsten U."/>
            <person name="Kawashima T."/>
            <person name="Kuo A."/>
            <person name="Mitros T."/>
            <person name="Salamov A."/>
            <person name="Carpenter M.L."/>
            <person name="Signorovitch A.Y."/>
            <person name="Moreno M.A."/>
            <person name="Kamm K."/>
            <person name="Grimwood J."/>
            <person name="Schmutz J."/>
            <person name="Shapiro H."/>
            <person name="Grigoriev I.V."/>
            <person name="Buss L.W."/>
            <person name="Schierwater B."/>
            <person name="Dellaporta S.L."/>
            <person name="Rokhsar D.S."/>
        </authorList>
    </citation>
    <scope>NUCLEOTIDE SEQUENCE [LARGE SCALE GENOMIC DNA]</scope>
    <source>
        <strain evidence="2 3">Grell-BS-1999</strain>
    </source>
</reference>
<gene>
    <name evidence="2" type="ORF">TRIADDRAFT_56631</name>
</gene>